<dbReference type="Proteomes" id="UP000012081">
    <property type="component" value="Unassembled WGS sequence"/>
</dbReference>
<evidence type="ECO:0000256" key="11">
    <source>
        <dbReference type="ARBA" id="ARBA00023277"/>
    </source>
</evidence>
<comment type="caution">
    <text evidence="14">The sequence shown here is derived from an EMBL/GenBank/DDBJ whole genome shotgun (WGS) entry which is preliminary data.</text>
</comment>
<sequence length="313" mass="32865">METQGQKHIVVIGSYNVGFICSTPRMPVWGETILGSGFSVCDGGKGSNQSVAAAKLGGSVSFIGCVGDDPYGKSGVAMLREAGVNVDEVSFSQAAPTGVGFVFLNQHGENCIVVDPGANHLLLPEELETKASIRRADILVFQLENHLDTIRKGMELGRKWGKTVILNPAPATSDLDDLLALSSIVTPNESELLILHGLDPAAELTDAECERLARLLLEKGPEAVIVTRGEKGAMAVTADEVASIPAPKVTVADTTGAGDSFTGALAVALSEGKPLAEAVRFACCVGAYCVTKEDVIPALPTREQLNDFIKTFE</sequence>
<dbReference type="AlphaFoldDB" id="M8DME2"/>
<dbReference type="GO" id="GO:0019303">
    <property type="term" value="P:D-ribose catabolic process"/>
    <property type="evidence" value="ECO:0007669"/>
    <property type="project" value="UniProtKB-UniRule"/>
</dbReference>
<evidence type="ECO:0000256" key="9">
    <source>
        <dbReference type="ARBA" id="ARBA00022842"/>
    </source>
</evidence>
<feature type="binding site" evidence="12">
    <location>
        <position position="259"/>
    </location>
    <ligand>
        <name>substrate</name>
    </ligand>
</feature>
<evidence type="ECO:0000259" key="13">
    <source>
        <dbReference type="Pfam" id="PF00294"/>
    </source>
</evidence>
<dbReference type="Gene3D" id="3.40.1190.20">
    <property type="match status" value="1"/>
</dbReference>
<dbReference type="Pfam" id="PF00294">
    <property type="entry name" value="PfkB"/>
    <property type="match status" value="1"/>
</dbReference>
<dbReference type="NCBIfam" id="TIGR02152">
    <property type="entry name" value="D_ribokin_bact"/>
    <property type="match status" value="1"/>
</dbReference>
<dbReference type="InterPro" id="IPR011877">
    <property type="entry name" value="Ribokinase"/>
</dbReference>
<evidence type="ECO:0000256" key="7">
    <source>
        <dbReference type="ARBA" id="ARBA00022777"/>
    </source>
</evidence>
<dbReference type="UniPathway" id="UPA00916">
    <property type="reaction ID" value="UER00889"/>
</dbReference>
<feature type="binding site" evidence="12">
    <location>
        <begin position="258"/>
        <end position="259"/>
    </location>
    <ligand>
        <name>ATP</name>
        <dbReference type="ChEBI" id="CHEBI:30616"/>
    </ligand>
</feature>
<evidence type="ECO:0000256" key="3">
    <source>
        <dbReference type="ARBA" id="ARBA00016943"/>
    </source>
</evidence>
<dbReference type="RefSeq" id="WP_003386404.1">
    <property type="nucleotide sequence ID" value="NZ_APBN01000001.1"/>
</dbReference>
<evidence type="ECO:0000256" key="8">
    <source>
        <dbReference type="ARBA" id="ARBA00022840"/>
    </source>
</evidence>
<dbReference type="PROSITE" id="PS00584">
    <property type="entry name" value="PFKB_KINASES_2"/>
    <property type="match status" value="1"/>
</dbReference>
<dbReference type="CDD" id="cd01174">
    <property type="entry name" value="ribokinase"/>
    <property type="match status" value="1"/>
</dbReference>
<dbReference type="InterPro" id="IPR002139">
    <property type="entry name" value="Ribo/fructo_kinase"/>
</dbReference>
<comment type="activity regulation">
    <text evidence="12">Activated by a monovalent cation that binds near, but not in, the active site. The most likely occupant of the site in vivo is potassium. Ion binding induces a conformational change that may alter substrate affinity.</text>
</comment>
<feature type="binding site" evidence="12">
    <location>
        <begin position="44"/>
        <end position="48"/>
    </location>
    <ligand>
        <name>substrate</name>
    </ligand>
</feature>
<keyword evidence="11 12" id="KW-0119">Carbohydrate metabolism</keyword>
<keyword evidence="8 12" id="KW-0067">ATP-binding</keyword>
<comment type="caution">
    <text evidence="12">Lacks conserved residue(s) required for the propagation of feature annotation.</text>
</comment>
<comment type="cofactor">
    <cofactor evidence="12">
        <name>Mg(2+)</name>
        <dbReference type="ChEBI" id="CHEBI:18420"/>
    </cofactor>
    <text evidence="12">Requires a divalent cation, most likely magnesium in vivo, as an electrophilic catalyst to aid phosphoryl group transfer. It is the chelate of the metal and the nucleotide that is the actual substrate.</text>
</comment>
<keyword evidence="6 12" id="KW-0547">Nucleotide-binding</keyword>
<feature type="active site" description="Proton acceptor" evidence="12">
    <location>
        <position position="259"/>
    </location>
</feature>
<keyword evidence="10 12" id="KW-0630">Potassium</keyword>
<dbReference type="EMBL" id="APBN01000001">
    <property type="protein sequence ID" value="EMT54612.1"/>
    <property type="molecule type" value="Genomic_DNA"/>
</dbReference>
<comment type="subcellular location">
    <subcellularLocation>
        <location evidence="12">Cytoplasm</location>
    </subcellularLocation>
</comment>
<gene>
    <name evidence="12" type="primary">rbsK</name>
    <name evidence="14" type="ORF">I532_03370</name>
</gene>
<evidence type="ECO:0000256" key="12">
    <source>
        <dbReference type="HAMAP-Rule" id="MF_01987"/>
    </source>
</evidence>
<dbReference type="GO" id="GO:0046872">
    <property type="term" value="F:metal ion binding"/>
    <property type="evidence" value="ECO:0007669"/>
    <property type="project" value="UniProtKB-KW"/>
</dbReference>
<comment type="pathway">
    <text evidence="12">Carbohydrate metabolism; D-ribose degradation; D-ribose 5-phosphate from beta-D-ribopyranose: step 2/2.</text>
</comment>
<feature type="binding site" evidence="12">
    <location>
        <begin position="227"/>
        <end position="232"/>
    </location>
    <ligand>
        <name>ATP</name>
        <dbReference type="ChEBI" id="CHEBI:30616"/>
    </ligand>
</feature>
<dbReference type="PATRIC" id="fig|1300222.3.peg.714"/>
<feature type="domain" description="Carbohydrate kinase PfkB" evidence="13">
    <location>
        <begin position="7"/>
        <end position="301"/>
    </location>
</feature>
<dbReference type="SUPFAM" id="SSF53613">
    <property type="entry name" value="Ribokinase-like"/>
    <property type="match status" value="1"/>
</dbReference>
<dbReference type="PANTHER" id="PTHR10584:SF166">
    <property type="entry name" value="RIBOKINASE"/>
    <property type="match status" value="1"/>
</dbReference>
<feature type="binding site" evidence="12">
    <location>
        <position position="255"/>
    </location>
    <ligand>
        <name>K(+)</name>
        <dbReference type="ChEBI" id="CHEBI:29103"/>
    </ligand>
</feature>
<keyword evidence="5 12" id="KW-0479">Metal-binding</keyword>
<comment type="catalytic activity">
    <reaction evidence="12">
        <text>D-ribose + ATP = D-ribose 5-phosphate + ADP + H(+)</text>
        <dbReference type="Rhea" id="RHEA:13697"/>
        <dbReference type="ChEBI" id="CHEBI:15378"/>
        <dbReference type="ChEBI" id="CHEBI:30616"/>
        <dbReference type="ChEBI" id="CHEBI:47013"/>
        <dbReference type="ChEBI" id="CHEBI:78346"/>
        <dbReference type="ChEBI" id="CHEBI:456216"/>
        <dbReference type="EC" id="2.7.1.15"/>
    </reaction>
</comment>
<evidence type="ECO:0000256" key="6">
    <source>
        <dbReference type="ARBA" id="ARBA00022741"/>
    </source>
</evidence>
<dbReference type="GO" id="GO:0005829">
    <property type="term" value="C:cytosol"/>
    <property type="evidence" value="ECO:0007669"/>
    <property type="project" value="TreeGrafter"/>
</dbReference>
<feature type="binding site" evidence="12">
    <location>
        <position position="292"/>
    </location>
    <ligand>
        <name>K(+)</name>
        <dbReference type="ChEBI" id="CHEBI:29103"/>
    </ligand>
</feature>
<evidence type="ECO:0000256" key="4">
    <source>
        <dbReference type="ARBA" id="ARBA00022679"/>
    </source>
</evidence>
<keyword evidence="9 12" id="KW-0460">Magnesium</keyword>
<feature type="binding site" evidence="12">
    <location>
        <position position="289"/>
    </location>
    <ligand>
        <name>K(+)</name>
        <dbReference type="ChEBI" id="CHEBI:29103"/>
    </ligand>
</feature>
<dbReference type="GO" id="GO:0004747">
    <property type="term" value="F:ribokinase activity"/>
    <property type="evidence" value="ECO:0007669"/>
    <property type="project" value="UniProtKB-UniRule"/>
</dbReference>
<dbReference type="InterPro" id="IPR029056">
    <property type="entry name" value="Ribokinase-like"/>
</dbReference>
<evidence type="ECO:0000256" key="10">
    <source>
        <dbReference type="ARBA" id="ARBA00022958"/>
    </source>
</evidence>
<keyword evidence="15" id="KW-1185">Reference proteome</keyword>
<evidence type="ECO:0000256" key="5">
    <source>
        <dbReference type="ARBA" id="ARBA00022723"/>
    </source>
</evidence>
<dbReference type="STRING" id="1300222.I532_03370"/>
<dbReference type="PRINTS" id="PR00990">
    <property type="entry name" value="RIBOKINASE"/>
</dbReference>
<dbReference type="GO" id="GO:0005524">
    <property type="term" value="F:ATP binding"/>
    <property type="evidence" value="ECO:0007669"/>
    <property type="project" value="UniProtKB-UniRule"/>
</dbReference>
<accession>M8DME2</accession>
<evidence type="ECO:0000256" key="2">
    <source>
        <dbReference type="ARBA" id="ARBA00012035"/>
    </source>
</evidence>
<dbReference type="InterPro" id="IPR002173">
    <property type="entry name" value="Carboh/pur_kinase_PfkB_CS"/>
</dbReference>
<evidence type="ECO:0000313" key="15">
    <source>
        <dbReference type="Proteomes" id="UP000012081"/>
    </source>
</evidence>
<name>M8DME2_9BACL</name>
<organism evidence="14 15">
    <name type="scientific">Brevibacillus borstelensis AK1</name>
    <dbReference type="NCBI Taxonomy" id="1300222"/>
    <lineage>
        <taxon>Bacteria</taxon>
        <taxon>Bacillati</taxon>
        <taxon>Bacillota</taxon>
        <taxon>Bacilli</taxon>
        <taxon>Bacillales</taxon>
        <taxon>Paenibacillaceae</taxon>
        <taxon>Brevibacillus</taxon>
    </lineage>
</organism>
<feature type="binding site" evidence="12">
    <location>
        <position position="144"/>
    </location>
    <ligand>
        <name>substrate</name>
    </ligand>
</feature>
<keyword evidence="7 12" id="KW-0418">Kinase</keyword>
<feature type="binding site" evidence="12">
    <location>
        <position position="188"/>
    </location>
    <ligand>
        <name>ATP</name>
        <dbReference type="ChEBI" id="CHEBI:30616"/>
    </ligand>
</feature>
<comment type="function">
    <text evidence="12">Catalyzes the phosphorylation of ribose at O-5 in a reaction requiring ATP and magnesium. The resulting D-ribose-5-phosphate can then be used either for sythesis of nucleotides, histidine, and tryptophan, or as a component of the pentose phosphate pathway.</text>
</comment>
<keyword evidence="4 12" id="KW-0808">Transferase</keyword>
<dbReference type="InterPro" id="IPR011611">
    <property type="entry name" value="PfkB_dom"/>
</dbReference>
<proteinExistence type="inferred from homology"/>
<evidence type="ECO:0000256" key="1">
    <source>
        <dbReference type="ARBA" id="ARBA00005380"/>
    </source>
</evidence>
<feature type="binding site" evidence="12">
    <location>
        <position position="253"/>
    </location>
    <ligand>
        <name>K(+)</name>
        <dbReference type="ChEBI" id="CHEBI:29103"/>
    </ligand>
</feature>
<comment type="similarity">
    <text evidence="12">Belongs to the carbohydrate kinase PfkB family. Ribokinase subfamily.</text>
</comment>
<protein>
    <recommendedName>
        <fullName evidence="3 12">Ribokinase</fullName>
        <shortName evidence="12">RK</shortName>
        <ecNumber evidence="2 12">2.7.1.15</ecNumber>
    </recommendedName>
</protein>
<comment type="subunit">
    <text evidence="12">Homodimer.</text>
</comment>
<dbReference type="OrthoDB" id="9775849at2"/>
<dbReference type="PANTHER" id="PTHR10584">
    <property type="entry name" value="SUGAR KINASE"/>
    <property type="match status" value="1"/>
</dbReference>
<keyword evidence="12" id="KW-0963">Cytoplasm</keyword>
<dbReference type="EC" id="2.7.1.15" evidence="2 12"/>
<comment type="similarity">
    <text evidence="1">Belongs to the carbohydrate kinase pfkB family.</text>
</comment>
<dbReference type="HAMAP" id="MF_01987">
    <property type="entry name" value="Ribokinase"/>
    <property type="match status" value="1"/>
</dbReference>
<reference evidence="14 15" key="1">
    <citation type="submission" date="2013-03" db="EMBL/GenBank/DDBJ databases">
        <title>Assembly of a new bacterial strain Brevibacillus borstelensis AK1.</title>
        <authorList>
            <person name="Rajan I."/>
            <person name="PoliReddy D."/>
            <person name="Sugumar T."/>
            <person name="Rathinam K."/>
            <person name="Alqarawi S."/>
            <person name="Khalil A.B."/>
            <person name="Sivakumar N."/>
        </authorList>
    </citation>
    <scope>NUCLEOTIDE SEQUENCE [LARGE SCALE GENOMIC DNA]</scope>
    <source>
        <strain evidence="14 15">AK1</strain>
    </source>
</reference>
<evidence type="ECO:0000313" key="14">
    <source>
        <dbReference type="EMBL" id="EMT54612.1"/>
    </source>
</evidence>